<dbReference type="InterPro" id="IPR050366">
    <property type="entry name" value="BP-dependent_transpt_permease"/>
</dbReference>
<keyword evidence="6 7" id="KW-0472">Membrane</keyword>
<evidence type="ECO:0000256" key="2">
    <source>
        <dbReference type="ARBA" id="ARBA00022448"/>
    </source>
</evidence>
<evidence type="ECO:0000256" key="5">
    <source>
        <dbReference type="ARBA" id="ARBA00022989"/>
    </source>
</evidence>
<comment type="similarity">
    <text evidence="7">Belongs to the binding-protein-dependent transport system permease family.</text>
</comment>
<name>A0A2D6YKG4_9DELT</name>
<dbReference type="Pfam" id="PF00528">
    <property type="entry name" value="BPD_transp_1"/>
    <property type="match status" value="1"/>
</dbReference>
<dbReference type="AlphaFoldDB" id="A0A2D6YKG4"/>
<feature type="transmembrane region" description="Helical" evidence="7">
    <location>
        <begin position="9"/>
        <end position="28"/>
    </location>
</feature>
<dbReference type="InterPro" id="IPR035906">
    <property type="entry name" value="MetI-like_sf"/>
</dbReference>
<reference evidence="10" key="1">
    <citation type="submission" date="2017-09" db="EMBL/GenBank/DDBJ databases">
        <title>The Reconstruction of 2,631 Draft Metagenome-Assembled Genomes from the Global Oceans.</title>
        <authorList>
            <person name="Tully B.J."/>
            <person name="Graham E.D."/>
            <person name="Heidelberg J.F."/>
        </authorList>
    </citation>
    <scope>NUCLEOTIDE SEQUENCE [LARGE SCALE GENOMIC DNA]</scope>
</reference>
<evidence type="ECO:0000259" key="8">
    <source>
        <dbReference type="PROSITE" id="PS50928"/>
    </source>
</evidence>
<gene>
    <name evidence="9" type="ORF">CMN54_09490</name>
</gene>
<organism evidence="9 10">
    <name type="scientific">SAR324 cluster bacterium</name>
    <dbReference type="NCBI Taxonomy" id="2024889"/>
    <lineage>
        <taxon>Bacteria</taxon>
        <taxon>Deltaproteobacteria</taxon>
        <taxon>SAR324 cluster</taxon>
    </lineage>
</organism>
<dbReference type="Gene3D" id="1.10.3720.10">
    <property type="entry name" value="MetI-like"/>
    <property type="match status" value="1"/>
</dbReference>
<feature type="domain" description="ABC transmembrane type-1" evidence="8">
    <location>
        <begin position="67"/>
        <end position="255"/>
    </location>
</feature>
<protein>
    <recommendedName>
        <fullName evidence="8">ABC transmembrane type-1 domain-containing protein</fullName>
    </recommendedName>
</protein>
<dbReference type="GO" id="GO:0005886">
    <property type="term" value="C:plasma membrane"/>
    <property type="evidence" value="ECO:0007669"/>
    <property type="project" value="UniProtKB-SubCell"/>
</dbReference>
<feature type="transmembrane region" description="Helical" evidence="7">
    <location>
        <begin position="180"/>
        <end position="201"/>
    </location>
</feature>
<proteinExistence type="inferred from homology"/>
<evidence type="ECO:0000256" key="3">
    <source>
        <dbReference type="ARBA" id="ARBA00022475"/>
    </source>
</evidence>
<dbReference type="EMBL" id="NZEX01000105">
    <property type="protein sequence ID" value="MAH63659.1"/>
    <property type="molecule type" value="Genomic_DNA"/>
</dbReference>
<sequence length="258" mass="28353">MNRISASQWWGFILILPSLICLLFASWITQENFLNQSFEAFREPSKIYWMGTDDLGRDLWTGVVQGLKNSMIIGLGVTILAYSIGLVLGMTSGFFGGIADTTILKLSEIIMVLPRFLIVILTASLVGQGVTILIIALGLFSWTTIYRIVRSEVLSLKRREHVVAAISLGANSVWIGKKHLFPAVLPIILSVAPLSICHAVLTEAGLSFLGLGDPENVSIGYLISNANNFIFSSWWMFLFPGACLSLTVMGFSLISYRN</sequence>
<keyword evidence="2 7" id="KW-0813">Transport</keyword>
<dbReference type="InterPro" id="IPR000515">
    <property type="entry name" value="MetI-like"/>
</dbReference>
<keyword evidence="3" id="KW-1003">Cell membrane</keyword>
<dbReference type="CDD" id="cd06261">
    <property type="entry name" value="TM_PBP2"/>
    <property type="match status" value="1"/>
</dbReference>
<feature type="transmembrane region" description="Helical" evidence="7">
    <location>
        <begin position="71"/>
        <end position="97"/>
    </location>
</feature>
<comment type="caution">
    <text evidence="9">The sequence shown here is derived from an EMBL/GenBank/DDBJ whole genome shotgun (WGS) entry which is preliminary data.</text>
</comment>
<dbReference type="GO" id="GO:0055085">
    <property type="term" value="P:transmembrane transport"/>
    <property type="evidence" value="ECO:0007669"/>
    <property type="project" value="InterPro"/>
</dbReference>
<evidence type="ECO:0000256" key="6">
    <source>
        <dbReference type="ARBA" id="ARBA00023136"/>
    </source>
</evidence>
<dbReference type="PANTHER" id="PTHR43386">
    <property type="entry name" value="OLIGOPEPTIDE TRANSPORT SYSTEM PERMEASE PROTEIN APPC"/>
    <property type="match status" value="1"/>
</dbReference>
<feature type="transmembrane region" description="Helical" evidence="7">
    <location>
        <begin position="234"/>
        <end position="256"/>
    </location>
</feature>
<evidence type="ECO:0000256" key="1">
    <source>
        <dbReference type="ARBA" id="ARBA00004651"/>
    </source>
</evidence>
<dbReference type="Proteomes" id="UP000226525">
    <property type="component" value="Unassembled WGS sequence"/>
</dbReference>
<evidence type="ECO:0000313" key="9">
    <source>
        <dbReference type="EMBL" id="MAH63659.1"/>
    </source>
</evidence>
<keyword evidence="4 7" id="KW-0812">Transmembrane</keyword>
<dbReference type="PANTHER" id="PTHR43386:SF1">
    <property type="entry name" value="D,D-DIPEPTIDE TRANSPORT SYSTEM PERMEASE PROTEIN DDPC-RELATED"/>
    <property type="match status" value="1"/>
</dbReference>
<evidence type="ECO:0000313" key="10">
    <source>
        <dbReference type="Proteomes" id="UP000226525"/>
    </source>
</evidence>
<dbReference type="PROSITE" id="PS50928">
    <property type="entry name" value="ABC_TM1"/>
    <property type="match status" value="1"/>
</dbReference>
<keyword evidence="5 7" id="KW-1133">Transmembrane helix</keyword>
<evidence type="ECO:0000256" key="7">
    <source>
        <dbReference type="RuleBase" id="RU363032"/>
    </source>
</evidence>
<accession>A0A2D6YKG4</accession>
<dbReference type="SUPFAM" id="SSF161098">
    <property type="entry name" value="MetI-like"/>
    <property type="match status" value="1"/>
</dbReference>
<comment type="subcellular location">
    <subcellularLocation>
        <location evidence="1 7">Cell membrane</location>
        <topology evidence="1 7">Multi-pass membrane protein</topology>
    </subcellularLocation>
</comment>
<evidence type="ECO:0000256" key="4">
    <source>
        <dbReference type="ARBA" id="ARBA00022692"/>
    </source>
</evidence>